<accession>A0AA85IMQ8</accession>
<keyword evidence="3" id="KW-0677">Repeat</keyword>
<evidence type="ECO:0000256" key="3">
    <source>
        <dbReference type="ARBA" id="ARBA00022737"/>
    </source>
</evidence>
<dbReference type="PANTHER" id="PTHR24028">
    <property type="entry name" value="CADHERIN-87A"/>
    <property type="match status" value="1"/>
</dbReference>
<dbReference type="GO" id="GO:0007156">
    <property type="term" value="P:homophilic cell adhesion via plasma membrane adhesion molecules"/>
    <property type="evidence" value="ECO:0007669"/>
    <property type="project" value="InterPro"/>
</dbReference>
<dbReference type="InterPro" id="IPR015919">
    <property type="entry name" value="Cadherin-like_sf"/>
</dbReference>
<keyword evidence="4 8" id="KW-0106">Calcium</keyword>
<keyword evidence="7" id="KW-0325">Glycoprotein</keyword>
<keyword evidence="5 9" id="KW-1133">Transmembrane helix</keyword>
<reference evidence="12" key="2">
    <citation type="submission" date="2023-11" db="UniProtKB">
        <authorList>
            <consortium name="WormBaseParasite"/>
        </authorList>
    </citation>
    <scope>IDENTIFICATION</scope>
</reference>
<evidence type="ECO:0000256" key="4">
    <source>
        <dbReference type="ARBA" id="ARBA00022837"/>
    </source>
</evidence>
<evidence type="ECO:0000256" key="5">
    <source>
        <dbReference type="ARBA" id="ARBA00022989"/>
    </source>
</evidence>
<dbReference type="InterPro" id="IPR050174">
    <property type="entry name" value="Protocadherin/Cadherin-CA"/>
</dbReference>
<feature type="domain" description="Cadherin" evidence="10">
    <location>
        <begin position="25"/>
        <end position="57"/>
    </location>
</feature>
<dbReference type="CDD" id="cd11304">
    <property type="entry name" value="Cadherin_repeat"/>
    <property type="match status" value="2"/>
</dbReference>
<feature type="domain" description="Cadherin" evidence="10">
    <location>
        <begin position="64"/>
        <end position="171"/>
    </location>
</feature>
<proteinExistence type="predicted"/>
<dbReference type="Pfam" id="PF00028">
    <property type="entry name" value="Cadherin"/>
    <property type="match status" value="1"/>
</dbReference>
<name>A0AA85IMQ8_TRIRE</name>
<evidence type="ECO:0000256" key="6">
    <source>
        <dbReference type="ARBA" id="ARBA00023136"/>
    </source>
</evidence>
<keyword evidence="6 9" id="KW-0472">Membrane</keyword>
<dbReference type="WBParaSite" id="TREG1_108230.1">
    <property type="protein sequence ID" value="TREG1_108230.1"/>
    <property type="gene ID" value="TREG1_108230"/>
</dbReference>
<dbReference type="AlphaFoldDB" id="A0AA85IMQ8"/>
<dbReference type="SUPFAM" id="SSF49313">
    <property type="entry name" value="Cadherin-like"/>
    <property type="match status" value="2"/>
</dbReference>
<evidence type="ECO:0000259" key="10">
    <source>
        <dbReference type="PROSITE" id="PS50268"/>
    </source>
</evidence>
<evidence type="ECO:0000256" key="2">
    <source>
        <dbReference type="ARBA" id="ARBA00022692"/>
    </source>
</evidence>
<dbReference type="InterPro" id="IPR002126">
    <property type="entry name" value="Cadherin-like_dom"/>
</dbReference>
<dbReference type="PRINTS" id="PR00205">
    <property type="entry name" value="CADHERIN"/>
</dbReference>
<evidence type="ECO:0000256" key="1">
    <source>
        <dbReference type="ARBA" id="ARBA00004167"/>
    </source>
</evidence>
<evidence type="ECO:0000256" key="9">
    <source>
        <dbReference type="SAM" id="Phobius"/>
    </source>
</evidence>
<dbReference type="SMART" id="SM00112">
    <property type="entry name" value="CA"/>
    <property type="match status" value="1"/>
</dbReference>
<evidence type="ECO:0000313" key="12">
    <source>
        <dbReference type="WBParaSite" id="TREG1_108230.1"/>
    </source>
</evidence>
<dbReference type="PROSITE" id="PS00232">
    <property type="entry name" value="CADHERIN_1"/>
    <property type="match status" value="1"/>
</dbReference>
<evidence type="ECO:0000256" key="8">
    <source>
        <dbReference type="PROSITE-ProRule" id="PRU00043"/>
    </source>
</evidence>
<reference evidence="11" key="1">
    <citation type="submission" date="2022-06" db="EMBL/GenBank/DDBJ databases">
        <authorList>
            <person name="Berger JAMES D."/>
            <person name="Berger JAMES D."/>
        </authorList>
    </citation>
    <scope>NUCLEOTIDE SEQUENCE [LARGE SCALE GENOMIC DNA]</scope>
</reference>
<dbReference type="Proteomes" id="UP000050795">
    <property type="component" value="Unassembled WGS sequence"/>
</dbReference>
<keyword evidence="11" id="KW-1185">Reference proteome</keyword>
<evidence type="ECO:0000313" key="11">
    <source>
        <dbReference type="Proteomes" id="UP000050795"/>
    </source>
</evidence>
<feature type="transmembrane region" description="Helical" evidence="9">
    <location>
        <begin position="193"/>
        <end position="218"/>
    </location>
</feature>
<comment type="subcellular location">
    <subcellularLocation>
        <location evidence="1">Membrane</location>
        <topology evidence="1">Single-pass membrane protein</topology>
    </subcellularLocation>
</comment>
<evidence type="ECO:0000256" key="7">
    <source>
        <dbReference type="ARBA" id="ARBA00023180"/>
    </source>
</evidence>
<dbReference type="PANTHER" id="PTHR24028:SF328">
    <property type="entry name" value="CADHERIN-3"/>
    <property type="match status" value="1"/>
</dbReference>
<dbReference type="PROSITE" id="PS50268">
    <property type="entry name" value="CADHERIN_2"/>
    <property type="match status" value="2"/>
</dbReference>
<dbReference type="GO" id="GO:0005886">
    <property type="term" value="C:plasma membrane"/>
    <property type="evidence" value="ECO:0007669"/>
    <property type="project" value="InterPro"/>
</dbReference>
<sequence length="456" mass="50831">MDATLNVDHYAKSTNNSLFTPNIVLTIQAEDKGTPKLSENVLVRIHILDVNDNSPYFIFPDPNDTNKSKTVVSYKEPLGYAFTQVKAVDDDAGENGTILYFIHSGNDAHYFRLNPSNGIMNIHRNIPYSGIGDHLLRIEARDCGKPYRFTLAELIIKIDESESKAHLSGRLYHADDGVGSGFGFGLSRNKLNLYIIIAIVAAACIISTILLFLFLTLLRHVKSSRNYLNVADSENKTVRKSYSNNSVDSTQWHLKSAVSDFSKVQNNEGVQSLCNISYQIPLEDSTSTGLESVSHMNESVYILPVQVEYPSDYYPSIKGFYNYCPYVNQTILNDANNNILQPVCTTNSKMTYKEDLVSTNLNCQYHLYSNHFDNGVPNINDNGSHTGFMNDQSSIPCTLRTIAKLNGDSQNTCYLIPIQEYWSKIHTGYADVASSMGLPTDCDSGHGDSLETQTKN</sequence>
<dbReference type="GO" id="GO:0005509">
    <property type="term" value="F:calcium ion binding"/>
    <property type="evidence" value="ECO:0007669"/>
    <property type="project" value="UniProtKB-UniRule"/>
</dbReference>
<dbReference type="InterPro" id="IPR020894">
    <property type="entry name" value="Cadherin_CS"/>
</dbReference>
<dbReference type="Gene3D" id="2.60.40.60">
    <property type="entry name" value="Cadherins"/>
    <property type="match status" value="2"/>
</dbReference>
<keyword evidence="2 9" id="KW-0812">Transmembrane</keyword>
<protein>
    <recommendedName>
        <fullName evidence="10">Cadherin domain-containing protein</fullName>
    </recommendedName>
</protein>
<organism evidence="11 12">
    <name type="scientific">Trichobilharzia regenti</name>
    <name type="common">Nasal bird schistosome</name>
    <dbReference type="NCBI Taxonomy" id="157069"/>
    <lineage>
        <taxon>Eukaryota</taxon>
        <taxon>Metazoa</taxon>
        <taxon>Spiralia</taxon>
        <taxon>Lophotrochozoa</taxon>
        <taxon>Platyhelminthes</taxon>
        <taxon>Trematoda</taxon>
        <taxon>Digenea</taxon>
        <taxon>Strigeidida</taxon>
        <taxon>Schistosomatoidea</taxon>
        <taxon>Schistosomatidae</taxon>
        <taxon>Trichobilharzia</taxon>
    </lineage>
</organism>